<dbReference type="PANTHER" id="PTHR40267:SF1">
    <property type="entry name" value="BLR3294 PROTEIN"/>
    <property type="match status" value="1"/>
</dbReference>
<keyword evidence="2" id="KW-1185">Reference proteome</keyword>
<organism evidence="1 2">
    <name type="scientific">Candidatus Entotheonella gemina</name>
    <dbReference type="NCBI Taxonomy" id="1429439"/>
    <lineage>
        <taxon>Bacteria</taxon>
        <taxon>Pseudomonadati</taxon>
        <taxon>Nitrospinota/Tectimicrobiota group</taxon>
        <taxon>Candidatus Tectimicrobiota</taxon>
        <taxon>Candidatus Entotheonellia</taxon>
        <taxon>Candidatus Entotheonellales</taxon>
        <taxon>Candidatus Entotheonellaceae</taxon>
        <taxon>Candidatus Entotheonella</taxon>
    </lineage>
</organism>
<dbReference type="Proteomes" id="UP000019140">
    <property type="component" value="Unassembled WGS sequence"/>
</dbReference>
<dbReference type="EMBL" id="AZHX01000779">
    <property type="protein sequence ID" value="ETX06134.1"/>
    <property type="molecule type" value="Genomic_DNA"/>
</dbReference>
<gene>
    <name evidence="1" type="ORF">ETSY2_18930</name>
</gene>
<dbReference type="PANTHER" id="PTHR40267">
    <property type="entry name" value="BLR3294 PROTEIN"/>
    <property type="match status" value="1"/>
</dbReference>
<evidence type="ECO:0000313" key="2">
    <source>
        <dbReference type="Proteomes" id="UP000019140"/>
    </source>
</evidence>
<dbReference type="InterPro" id="IPR053714">
    <property type="entry name" value="Iso_Racemase_Enz_sf"/>
</dbReference>
<dbReference type="Pfam" id="PF17645">
    <property type="entry name" value="Amdase"/>
    <property type="match status" value="1"/>
</dbReference>
<accession>W4M701</accession>
<dbReference type="AlphaFoldDB" id="W4M701"/>
<reference evidence="1 2" key="1">
    <citation type="journal article" date="2014" name="Nature">
        <title>An environmental bacterial taxon with a large and distinct metabolic repertoire.</title>
        <authorList>
            <person name="Wilson M.C."/>
            <person name="Mori T."/>
            <person name="Ruckert C."/>
            <person name="Uria A.R."/>
            <person name="Helf M.J."/>
            <person name="Takada K."/>
            <person name="Gernert C."/>
            <person name="Steffens U.A."/>
            <person name="Heycke N."/>
            <person name="Schmitt S."/>
            <person name="Rinke C."/>
            <person name="Helfrich E.J."/>
            <person name="Brachmann A.O."/>
            <person name="Gurgui C."/>
            <person name="Wakimoto T."/>
            <person name="Kracht M."/>
            <person name="Crusemann M."/>
            <person name="Hentschel U."/>
            <person name="Abe I."/>
            <person name="Matsunaga S."/>
            <person name="Kalinowski J."/>
            <person name="Takeyama H."/>
            <person name="Piel J."/>
        </authorList>
    </citation>
    <scope>NUCLEOTIDE SEQUENCE [LARGE SCALE GENOMIC DNA]</scope>
    <source>
        <strain evidence="2">TSY2</strain>
    </source>
</reference>
<name>W4M701_9BACT</name>
<sequence>MMGWRARLGFLVPPGNPTVEPEMMRLVPAGISLHFSRLVARGPTGTHEGQEERNRSYLEHIGESTELLAMVKPDVIVLAHTASSYTLTPEAEAQLLADLADRSQSQLITAAGAVKQALRHLGVQRVALATPYAETISEQGKQHLTQHGFQVVGYGRLENVRNIYEETAERAYRLARRADTPEAQAVFISGTGLPTLPALAMLEADLGKPVISSATAMMWQALRLAGVGEPVHGYGRLLSD</sequence>
<dbReference type="InterPro" id="IPR026286">
    <property type="entry name" value="MaiA/AMDase"/>
</dbReference>
<evidence type="ECO:0008006" key="3">
    <source>
        <dbReference type="Google" id="ProtNLM"/>
    </source>
</evidence>
<proteinExistence type="predicted"/>
<comment type="caution">
    <text evidence="1">The sequence shown here is derived from an EMBL/GenBank/DDBJ whole genome shotgun (WGS) entry which is preliminary data.</text>
</comment>
<evidence type="ECO:0000313" key="1">
    <source>
        <dbReference type="EMBL" id="ETX06134.1"/>
    </source>
</evidence>
<dbReference type="Gene3D" id="3.40.50.12500">
    <property type="match status" value="1"/>
</dbReference>
<dbReference type="PIRSF" id="PIRSF015736">
    <property type="entry name" value="MI"/>
    <property type="match status" value="1"/>
</dbReference>
<protein>
    <recommendedName>
        <fullName evidence="3">Arylmalonate decarboxylase</fullName>
    </recommendedName>
</protein>
<dbReference type="HOGENOM" id="CLU_068086_5_1_7"/>